<dbReference type="SUPFAM" id="SSF50182">
    <property type="entry name" value="Sm-like ribonucleoproteins"/>
    <property type="match status" value="1"/>
</dbReference>
<keyword evidence="4" id="KW-0747">Spliceosome</keyword>
<reference evidence="12 13" key="1">
    <citation type="journal article" date="2018" name="Evol. Lett.">
        <title>Horizontal gene cluster transfer increased hallucinogenic mushroom diversity.</title>
        <authorList>
            <person name="Reynolds H.T."/>
            <person name="Vijayakumar V."/>
            <person name="Gluck-Thaler E."/>
            <person name="Korotkin H.B."/>
            <person name="Matheny P.B."/>
            <person name="Slot J.C."/>
        </authorList>
    </citation>
    <scope>NUCLEOTIDE SEQUENCE [LARGE SCALE GENOMIC DNA]</scope>
    <source>
        <strain evidence="12 13">2631</strain>
    </source>
</reference>
<evidence type="ECO:0000259" key="11">
    <source>
        <dbReference type="SMART" id="SM00651"/>
    </source>
</evidence>
<dbReference type="GO" id="GO:0003723">
    <property type="term" value="F:RNA binding"/>
    <property type="evidence" value="ECO:0007669"/>
    <property type="project" value="UniProtKB-KW"/>
</dbReference>
<dbReference type="GO" id="GO:0005689">
    <property type="term" value="C:U12-type spliceosomal complex"/>
    <property type="evidence" value="ECO:0007669"/>
    <property type="project" value="TreeGrafter"/>
</dbReference>
<evidence type="ECO:0000256" key="1">
    <source>
        <dbReference type="ARBA" id="ARBA00004123"/>
    </source>
</evidence>
<feature type="domain" description="Sm" evidence="11">
    <location>
        <begin position="7"/>
        <end position="70"/>
    </location>
</feature>
<proteinExistence type="inferred from homology"/>
<keyword evidence="6" id="KW-0508">mRNA splicing</keyword>
<dbReference type="GO" id="GO:0034719">
    <property type="term" value="C:SMN-Sm protein complex"/>
    <property type="evidence" value="ECO:0007669"/>
    <property type="project" value="TreeGrafter"/>
</dbReference>
<dbReference type="Proteomes" id="UP000283269">
    <property type="component" value="Unassembled WGS sequence"/>
</dbReference>
<keyword evidence="5" id="KW-0694">RNA-binding</keyword>
<dbReference type="GO" id="GO:0005685">
    <property type="term" value="C:U1 snRNP"/>
    <property type="evidence" value="ECO:0007669"/>
    <property type="project" value="TreeGrafter"/>
</dbReference>
<dbReference type="GO" id="GO:0005687">
    <property type="term" value="C:U4 snRNP"/>
    <property type="evidence" value="ECO:0007669"/>
    <property type="project" value="TreeGrafter"/>
</dbReference>
<dbReference type="GO" id="GO:0000398">
    <property type="term" value="P:mRNA splicing, via spliceosome"/>
    <property type="evidence" value="ECO:0007669"/>
    <property type="project" value="InterPro"/>
</dbReference>
<comment type="subcellular location">
    <subcellularLocation>
        <location evidence="1">Nucleus</location>
    </subcellularLocation>
</comment>
<dbReference type="InterPro" id="IPR034098">
    <property type="entry name" value="Sm_G"/>
</dbReference>
<dbReference type="GO" id="GO:0071013">
    <property type="term" value="C:catalytic step 2 spliceosome"/>
    <property type="evidence" value="ECO:0007669"/>
    <property type="project" value="TreeGrafter"/>
</dbReference>
<comment type="similarity">
    <text evidence="2">Belongs to the snRNP Sm proteins family.</text>
</comment>
<dbReference type="AlphaFoldDB" id="A0A409WM50"/>
<protein>
    <recommendedName>
        <fullName evidence="9">Sm protein G</fullName>
    </recommendedName>
</protein>
<dbReference type="InterPro" id="IPR011990">
    <property type="entry name" value="TPR-like_helical_dom_sf"/>
</dbReference>
<gene>
    <name evidence="12" type="ORF">CVT25_003423</name>
</gene>
<dbReference type="Pfam" id="PF01423">
    <property type="entry name" value="LSM"/>
    <property type="match status" value="1"/>
</dbReference>
<evidence type="ECO:0000256" key="10">
    <source>
        <dbReference type="PROSITE-ProRule" id="PRU00708"/>
    </source>
</evidence>
<dbReference type="CDD" id="cd01719">
    <property type="entry name" value="Sm_G"/>
    <property type="match status" value="1"/>
</dbReference>
<feature type="repeat" description="PPR" evidence="10">
    <location>
        <begin position="199"/>
        <end position="233"/>
    </location>
</feature>
<name>A0A409WM50_PSICY</name>
<dbReference type="InterPro" id="IPR044641">
    <property type="entry name" value="Lsm7/SmG-like"/>
</dbReference>
<dbReference type="GO" id="GO:0005682">
    <property type="term" value="C:U5 snRNP"/>
    <property type="evidence" value="ECO:0007669"/>
    <property type="project" value="TreeGrafter"/>
</dbReference>
<organism evidence="12 13">
    <name type="scientific">Psilocybe cyanescens</name>
    <dbReference type="NCBI Taxonomy" id="93625"/>
    <lineage>
        <taxon>Eukaryota</taxon>
        <taxon>Fungi</taxon>
        <taxon>Dikarya</taxon>
        <taxon>Basidiomycota</taxon>
        <taxon>Agaricomycotina</taxon>
        <taxon>Agaricomycetes</taxon>
        <taxon>Agaricomycetidae</taxon>
        <taxon>Agaricales</taxon>
        <taxon>Agaricineae</taxon>
        <taxon>Strophariaceae</taxon>
        <taxon>Psilocybe</taxon>
    </lineage>
</organism>
<dbReference type="PROSITE" id="PS51375">
    <property type="entry name" value="PPR"/>
    <property type="match status" value="1"/>
</dbReference>
<evidence type="ECO:0000256" key="5">
    <source>
        <dbReference type="ARBA" id="ARBA00022884"/>
    </source>
</evidence>
<comment type="caution">
    <text evidence="12">The sequence shown here is derived from an EMBL/GenBank/DDBJ whole genome shotgun (WGS) entry which is preliminary data.</text>
</comment>
<evidence type="ECO:0000256" key="2">
    <source>
        <dbReference type="ARBA" id="ARBA00006850"/>
    </source>
</evidence>
<keyword evidence="3" id="KW-0507">mRNA processing</keyword>
<evidence type="ECO:0000256" key="4">
    <source>
        <dbReference type="ARBA" id="ARBA00022728"/>
    </source>
</evidence>
<evidence type="ECO:0000256" key="7">
    <source>
        <dbReference type="ARBA" id="ARBA00023242"/>
    </source>
</evidence>
<dbReference type="InterPro" id="IPR010920">
    <property type="entry name" value="LSM_dom_sf"/>
</dbReference>
<evidence type="ECO:0000256" key="3">
    <source>
        <dbReference type="ARBA" id="ARBA00022664"/>
    </source>
</evidence>
<dbReference type="EMBL" id="NHYD01003373">
    <property type="protein sequence ID" value="PPQ79541.1"/>
    <property type="molecule type" value="Genomic_DNA"/>
</dbReference>
<dbReference type="GO" id="GO:0097526">
    <property type="term" value="C:spliceosomal tri-snRNP complex"/>
    <property type="evidence" value="ECO:0007669"/>
    <property type="project" value="TreeGrafter"/>
</dbReference>
<dbReference type="STRING" id="93625.A0A409WM50"/>
<dbReference type="Gene3D" id="2.30.30.100">
    <property type="match status" value="1"/>
</dbReference>
<evidence type="ECO:0000313" key="13">
    <source>
        <dbReference type="Proteomes" id="UP000283269"/>
    </source>
</evidence>
<dbReference type="OrthoDB" id="276151at2759"/>
<dbReference type="GO" id="GO:0071011">
    <property type="term" value="C:precatalytic spliceosome"/>
    <property type="evidence" value="ECO:0007669"/>
    <property type="project" value="TreeGrafter"/>
</dbReference>
<evidence type="ECO:0000256" key="9">
    <source>
        <dbReference type="ARBA" id="ARBA00041356"/>
    </source>
</evidence>
<dbReference type="PANTHER" id="PTHR10553:SF2">
    <property type="entry name" value="SMALL NUCLEAR RIBONUCLEOPROTEIN G"/>
    <property type="match status" value="1"/>
</dbReference>
<dbReference type="SMART" id="SM00651">
    <property type="entry name" value="Sm"/>
    <property type="match status" value="1"/>
</dbReference>
<keyword evidence="13" id="KW-1185">Reference proteome</keyword>
<evidence type="ECO:0000256" key="6">
    <source>
        <dbReference type="ARBA" id="ARBA00023187"/>
    </source>
</evidence>
<dbReference type="GO" id="GO:0071004">
    <property type="term" value="C:U2-type prespliceosome"/>
    <property type="evidence" value="ECO:0007669"/>
    <property type="project" value="TreeGrafter"/>
</dbReference>
<dbReference type="InParanoid" id="A0A409WM50"/>
<dbReference type="Gene3D" id="1.25.40.10">
    <property type="entry name" value="Tetratricopeptide repeat domain"/>
    <property type="match status" value="1"/>
</dbReference>
<dbReference type="InterPro" id="IPR002885">
    <property type="entry name" value="PPR_rpt"/>
</dbReference>
<dbReference type="PANTHER" id="PTHR10553">
    <property type="entry name" value="SMALL NUCLEAR RIBONUCLEOPROTEIN"/>
    <property type="match status" value="1"/>
</dbReference>
<dbReference type="GO" id="GO:0005686">
    <property type="term" value="C:U2 snRNP"/>
    <property type="evidence" value="ECO:0007669"/>
    <property type="project" value="TreeGrafter"/>
</dbReference>
<dbReference type="InterPro" id="IPR001163">
    <property type="entry name" value="Sm_dom_euk/arc"/>
</dbReference>
<evidence type="ECO:0000256" key="8">
    <source>
        <dbReference type="ARBA" id="ARBA00023274"/>
    </source>
</evidence>
<evidence type="ECO:0000313" key="12">
    <source>
        <dbReference type="EMBL" id="PPQ79541.1"/>
    </source>
</evidence>
<accession>A0A409WM50</accession>
<keyword evidence="8" id="KW-0687">Ribonucleoprotein</keyword>
<sequence length="722" mass="83295">MSKASQPELKKFMDKKLFVHLQGGRKVSGVLRGYDLFLNLVIDDAMEESTPAQKHPIGTVVIRVICAMKRRVFSHSILRNYRTAISSLSRSYSVDFTSTLSATQQLRFKDLANALAENTTDPSYVWANYSNLLALLGSEPLPLEIHQQVLRHCTPSVPQLRRSQVQQLDSGKHDFLAPDVEVRFQTLLRNIRSIGAEPSLGDYNFIIEQFAAYGHYEGTLNVYEEIKRAGITPDHRTYGFCLRALAYRLSLPVDQYKRPALFERIQNLFKMYMDDMRNYNVPMTGLNLEVSLRIMKETLDRKELESILRRGYAVDLANLDRIPLEYTENRKDNPEPFPFTTAVLNTTLEILGMLGDVSKLVQAFEVLTQPLPQASQHFFNSFESDEEGDFGVDVDASPPFPMPSAMPNTTTYTIMLRHLCRLGHSILARHYILDARTTSKAAAIDLRLQVQCLFAKKKPLDSISAPRVAISRMTLLPAMGEANRDKNLGLIKWLTSKVPTMIQKQQQALKYYSLVFDTVRNPSYHKPHRRMRLVRSVLRSSYPGMTPEEKAKLAVQVHARPTEYTYKELFEVDIKDPPPPPTTQPSELKPFNIRLHILILKRNIIELEDLNKNLRMIYGRTVQRVKERLGRRVWQTKDIFLRTEEGRVEVTKNRWKEIVNFRTTAPDEPEIHRKRPTYFRRMSTLTIASSLREHHQHHHSRLFALPRPSPILQRHLDRSSKP</sequence>
<keyword evidence="7" id="KW-0539">Nucleus</keyword>